<comment type="caution">
    <text evidence="1">The sequence shown here is derived from an EMBL/GenBank/DDBJ whole genome shotgun (WGS) entry which is preliminary data.</text>
</comment>
<organism evidence="1 2">
    <name type="scientific">Lentzea cavernae</name>
    <dbReference type="NCBI Taxonomy" id="2020703"/>
    <lineage>
        <taxon>Bacteria</taxon>
        <taxon>Bacillati</taxon>
        <taxon>Actinomycetota</taxon>
        <taxon>Actinomycetes</taxon>
        <taxon>Pseudonocardiales</taxon>
        <taxon>Pseudonocardiaceae</taxon>
        <taxon>Lentzea</taxon>
    </lineage>
</organism>
<evidence type="ECO:0000313" key="1">
    <source>
        <dbReference type="EMBL" id="GHH46447.1"/>
    </source>
</evidence>
<keyword evidence="2" id="KW-1185">Reference proteome</keyword>
<sequence>MEMKTIDVGDSVHERVALLARVWDVSPSDVIRRLLDEFVRSGGQASREHGDDEVPIHAMYEGQRIDAVYHTRTKRVDSGTGVLAGRSFKSPSDAAMAIVQALNPKVHPNRNGWTFWNITESDKTLATIKPE</sequence>
<name>A0ABQ3MJ61_9PSEU</name>
<proteinExistence type="predicted"/>
<gene>
    <name evidence="1" type="ORF">GCM10017774_49390</name>
</gene>
<protein>
    <submittedName>
        <fullName evidence="1">Uncharacterized protein</fullName>
    </submittedName>
</protein>
<dbReference type="EMBL" id="BNAR01000007">
    <property type="protein sequence ID" value="GHH46447.1"/>
    <property type="molecule type" value="Genomic_DNA"/>
</dbReference>
<dbReference type="Proteomes" id="UP000605568">
    <property type="component" value="Unassembled WGS sequence"/>
</dbReference>
<evidence type="ECO:0000313" key="2">
    <source>
        <dbReference type="Proteomes" id="UP000605568"/>
    </source>
</evidence>
<reference evidence="2" key="1">
    <citation type="journal article" date="2019" name="Int. J. Syst. Evol. Microbiol.">
        <title>The Global Catalogue of Microorganisms (GCM) 10K type strain sequencing project: providing services to taxonomists for standard genome sequencing and annotation.</title>
        <authorList>
            <consortium name="The Broad Institute Genomics Platform"/>
            <consortium name="The Broad Institute Genome Sequencing Center for Infectious Disease"/>
            <person name="Wu L."/>
            <person name="Ma J."/>
        </authorList>
    </citation>
    <scope>NUCLEOTIDE SEQUENCE [LARGE SCALE GENOMIC DNA]</scope>
    <source>
        <strain evidence="2">CGMCC 4.7367</strain>
    </source>
</reference>
<accession>A0ABQ3MJ61</accession>